<keyword evidence="2" id="KW-0812">Transmembrane</keyword>
<feature type="region of interest" description="Disordered" evidence="1">
    <location>
        <begin position="387"/>
        <end position="410"/>
    </location>
</feature>
<accession>A0A075HZL9</accession>
<keyword evidence="2" id="KW-0472">Membrane</keyword>
<evidence type="ECO:0000256" key="1">
    <source>
        <dbReference type="SAM" id="MobiDB-lite"/>
    </source>
</evidence>
<protein>
    <recommendedName>
        <fullName evidence="4">DUF1616 domain-containing protein</fullName>
    </recommendedName>
</protein>
<keyword evidence="2" id="KW-1133">Transmembrane helix</keyword>
<evidence type="ECO:0000313" key="3">
    <source>
        <dbReference type="EMBL" id="AIF21821.1"/>
    </source>
</evidence>
<name>A0A075HZL9_9EURY</name>
<reference evidence="3" key="1">
    <citation type="journal article" date="2014" name="Genome Biol. Evol.">
        <title>Pangenome evidence for extensive interdomain horizontal transfer affecting lineage core and shell genes in uncultured planktonic thaumarchaeota and euryarchaeota.</title>
        <authorList>
            <person name="Deschamps P."/>
            <person name="Zivanovic Y."/>
            <person name="Moreira D."/>
            <person name="Rodriguez-Valera F."/>
            <person name="Lopez-Garcia P."/>
        </authorList>
    </citation>
    <scope>NUCLEOTIDE SEQUENCE</scope>
</reference>
<feature type="compositionally biased region" description="Polar residues" evidence="1">
    <location>
        <begin position="395"/>
        <end position="410"/>
    </location>
</feature>
<dbReference type="EMBL" id="KF901198">
    <property type="protein sequence ID" value="AIF21821.1"/>
    <property type="molecule type" value="Genomic_DNA"/>
</dbReference>
<sequence>MSNGGLLQKAMDQQDDTDGVEATLITAESTPSEDMPISKVLSTLAVFALLPMVLLMWFGIYLDVIPLSILYPLVTIITLVVVWRQLDIGLPASAGGTGVHATRAVIVAGAYAVMLASPLILGNILVGEMSLAEVEFSDDGSTMEIKIRQNGGSSTAVDAQISIGDWSTVEPLSINREDGFGDYGSITLTVSEFYQSNALPSNPYLLTVTVEGLEMSTTLDSLKLSRTITDVQSSTAAAFSTDDDDCGTKDSCVAGVVLTAWAGLDTLGDNPPAPMPLAEYTLQATMYYSGSNVAIAYPEVTVVDTIASWDSSGGQYGSGSAIVGDWGSEISLEGSESDVMLNAKYIPISDWDENDYGCYSFVVEVTQQAPWASTDSVVSHTSHYEYAEEGAGGDNPNNTDESWTKVTSCD</sequence>
<feature type="transmembrane region" description="Helical" evidence="2">
    <location>
        <begin position="104"/>
        <end position="126"/>
    </location>
</feature>
<proteinExistence type="predicted"/>
<evidence type="ECO:0008006" key="4">
    <source>
        <dbReference type="Google" id="ProtNLM"/>
    </source>
</evidence>
<feature type="transmembrane region" description="Helical" evidence="2">
    <location>
        <begin position="64"/>
        <end position="83"/>
    </location>
</feature>
<evidence type="ECO:0000256" key="2">
    <source>
        <dbReference type="SAM" id="Phobius"/>
    </source>
</evidence>
<dbReference type="AlphaFoldDB" id="A0A075HZL9"/>
<feature type="transmembrane region" description="Helical" evidence="2">
    <location>
        <begin position="40"/>
        <end position="58"/>
    </location>
</feature>
<organism evidence="3">
    <name type="scientific">uncultured marine group II/III euryarchaeote SAT1000_06_A08</name>
    <dbReference type="NCBI Taxonomy" id="1456553"/>
    <lineage>
        <taxon>Archaea</taxon>
        <taxon>Methanobacteriati</taxon>
        <taxon>Methanobacteriota</taxon>
        <taxon>environmental samples</taxon>
    </lineage>
</organism>